<protein>
    <submittedName>
        <fullName evidence="1">Uncharacterized protein</fullName>
    </submittedName>
</protein>
<sequence>MGQILDPDSSLRLLEISDIRIAPFTTIHLQLFLQKSFHLLTSLEFIISHFSCKSRGGKTINHWSVHNQKNKGDAHFPWFPK</sequence>
<evidence type="ECO:0000313" key="2">
    <source>
        <dbReference type="Proteomes" id="UP000326757"/>
    </source>
</evidence>
<dbReference type="EMBL" id="VIGI01000008">
    <property type="protein sequence ID" value="KAB8297196.1"/>
    <property type="molecule type" value="Genomic_DNA"/>
</dbReference>
<accession>A0A5N6K4A7</accession>
<reference evidence="1 2" key="1">
    <citation type="submission" date="2019-06" db="EMBL/GenBank/DDBJ databases">
        <title>Genome Sequence of the Brown Rot Fungal Pathogen Monilinia laxa.</title>
        <authorList>
            <person name="De Miccolis Angelini R.M."/>
            <person name="Landi L."/>
            <person name="Abate D."/>
            <person name="Pollastro S."/>
            <person name="Romanazzi G."/>
            <person name="Faretra F."/>
        </authorList>
    </citation>
    <scope>NUCLEOTIDE SEQUENCE [LARGE SCALE GENOMIC DNA]</scope>
    <source>
        <strain evidence="1 2">Mlax316</strain>
    </source>
</reference>
<dbReference type="AlphaFoldDB" id="A0A5N6K4A7"/>
<name>A0A5N6K4A7_MONLA</name>
<organism evidence="1 2">
    <name type="scientific">Monilinia laxa</name>
    <name type="common">Brown rot fungus</name>
    <name type="synonym">Sclerotinia laxa</name>
    <dbReference type="NCBI Taxonomy" id="61186"/>
    <lineage>
        <taxon>Eukaryota</taxon>
        <taxon>Fungi</taxon>
        <taxon>Dikarya</taxon>
        <taxon>Ascomycota</taxon>
        <taxon>Pezizomycotina</taxon>
        <taxon>Leotiomycetes</taxon>
        <taxon>Helotiales</taxon>
        <taxon>Sclerotiniaceae</taxon>
        <taxon>Monilinia</taxon>
    </lineage>
</organism>
<comment type="caution">
    <text evidence="1">The sequence shown here is derived from an EMBL/GenBank/DDBJ whole genome shotgun (WGS) entry which is preliminary data.</text>
</comment>
<keyword evidence="2" id="KW-1185">Reference proteome</keyword>
<evidence type="ECO:0000313" key="1">
    <source>
        <dbReference type="EMBL" id="KAB8297196.1"/>
    </source>
</evidence>
<gene>
    <name evidence="1" type="ORF">EYC80_002573</name>
</gene>
<dbReference type="Proteomes" id="UP000326757">
    <property type="component" value="Unassembled WGS sequence"/>
</dbReference>
<proteinExistence type="predicted"/>